<dbReference type="Proteomes" id="UP001171751">
    <property type="component" value="Unassembled WGS sequence"/>
</dbReference>
<keyword evidence="1" id="KW-0472">Membrane</keyword>
<dbReference type="EMBL" id="JAUNQW010000008">
    <property type="protein sequence ID" value="MDO5457305.1"/>
    <property type="molecule type" value="Genomic_DNA"/>
</dbReference>
<evidence type="ECO:0000256" key="1">
    <source>
        <dbReference type="SAM" id="Phobius"/>
    </source>
</evidence>
<feature type="transmembrane region" description="Helical" evidence="1">
    <location>
        <begin position="9"/>
        <end position="28"/>
    </location>
</feature>
<comment type="caution">
    <text evidence="2">The sequence shown here is derived from an EMBL/GenBank/DDBJ whole genome shotgun (WGS) entry which is preliminary data.</text>
</comment>
<evidence type="ECO:0000313" key="3">
    <source>
        <dbReference type="Proteomes" id="UP001171751"/>
    </source>
</evidence>
<keyword evidence="3" id="KW-1185">Reference proteome</keyword>
<evidence type="ECO:0000313" key="2">
    <source>
        <dbReference type="EMBL" id="MDO5457305.1"/>
    </source>
</evidence>
<protein>
    <submittedName>
        <fullName evidence="2">PepSY domain-containing protein</fullName>
    </submittedName>
</protein>
<accession>A0AA43ZRN4</accession>
<keyword evidence="1" id="KW-1133">Transmembrane helix</keyword>
<organism evidence="2 3">
    <name type="scientific">Atopococcus tabaci</name>
    <dbReference type="NCBI Taxonomy" id="269774"/>
    <lineage>
        <taxon>Bacteria</taxon>
        <taxon>Bacillati</taxon>
        <taxon>Bacillota</taxon>
        <taxon>Bacilli</taxon>
        <taxon>Lactobacillales</taxon>
        <taxon>Carnobacteriaceae</taxon>
        <taxon>Atopococcus</taxon>
    </lineage>
</organism>
<dbReference type="AlphaFoldDB" id="A0AA43ZRN4"/>
<sequence>MDNFNKRDALILSGLTILFAGFTTGWFARRFLVENQTINADDILDDVKEQFLQEGPIEGSWIELNSTPVQKEALHTDAYYGGISRYEKSELVQYEFIADAYTGSILDIYKL</sequence>
<name>A0AA43ZRN4_9LACT</name>
<keyword evidence="1" id="KW-0812">Transmembrane</keyword>
<reference evidence="2" key="1">
    <citation type="submission" date="2023-07" db="EMBL/GenBank/DDBJ databases">
        <title>Between Cages and Wild: Unraveling the Impact of Captivity on Animal Microbiomes and Antimicrobial Resistance.</title>
        <authorList>
            <person name="Schmartz G.P."/>
            <person name="Rehner J."/>
            <person name="Schuff M.J."/>
            <person name="Becker S.L."/>
            <person name="Kravczyk M."/>
            <person name="Gurevich A."/>
            <person name="Francke R."/>
            <person name="Mueller R."/>
            <person name="Keller V."/>
            <person name="Keller A."/>
        </authorList>
    </citation>
    <scope>NUCLEOTIDE SEQUENCE</scope>
    <source>
        <strain evidence="2">S39M_St_73</strain>
    </source>
</reference>
<gene>
    <name evidence="2" type="ORF">Q4F26_03085</name>
</gene>
<proteinExistence type="predicted"/>